<keyword evidence="1" id="KW-0472">Membrane</keyword>
<keyword evidence="1" id="KW-0812">Transmembrane</keyword>
<proteinExistence type="predicted"/>
<evidence type="ECO:0000313" key="2">
    <source>
        <dbReference type="EMBL" id="XAG63374.1"/>
    </source>
</evidence>
<gene>
    <name evidence="2" type="ORF">MRL64_15900</name>
</gene>
<accession>A0AAU6TP74</accession>
<dbReference type="AlphaFoldDB" id="A0AAU6TP74"/>
<feature type="transmembrane region" description="Helical" evidence="1">
    <location>
        <begin position="6"/>
        <end position="24"/>
    </location>
</feature>
<protein>
    <submittedName>
        <fullName evidence="2">Uncharacterized protein</fullName>
    </submittedName>
</protein>
<dbReference type="EMBL" id="CP095343">
    <property type="protein sequence ID" value="XAG63374.1"/>
    <property type="molecule type" value="Genomic_DNA"/>
</dbReference>
<sequence>MSEANLILLGICAITTIVLLIWFISTSGSNTRCYNCDAKLPFGQTKNHVVKLKDGGYQNICSRCDKRLYNRQKKRKDKHR</sequence>
<keyword evidence="1" id="KW-1133">Transmembrane helix</keyword>
<reference evidence="2" key="1">
    <citation type="submission" date="2022-03" db="EMBL/GenBank/DDBJ databases">
        <title>Sea Food Isolates.</title>
        <authorList>
            <person name="Li c."/>
        </authorList>
    </citation>
    <scope>NUCLEOTIDE SEQUENCE</scope>
    <source>
        <strain evidence="2">19MO02SH05</strain>
    </source>
</reference>
<name>A0AAU6TP74_UNCXX</name>
<organism evidence="2">
    <name type="scientific">bacterium 19MO02SH05</name>
    <dbReference type="NCBI Taxonomy" id="2920696"/>
    <lineage>
        <taxon>Bacteria</taxon>
    </lineage>
</organism>
<evidence type="ECO:0000256" key="1">
    <source>
        <dbReference type="SAM" id="Phobius"/>
    </source>
</evidence>